<keyword evidence="3" id="KW-0223">Dioxygenase</keyword>
<sequence length="338" mass="36243">MASDDTLQGIHHVSAVTGRASYNVQFYTQTLGLRLVAKTVNQDDTSSYHLFYADTHGTPGTDLTFFDIARARDQHDGTGLITGTSLRVRGEAALQAWAEHLDAVGVRRTPIHQRAGRATITLYDAEGQTLHLVDDAPDVDRVPDTTPWTQSPVDSDYAIQGLGPVEITVDADAPTRQVLTDVLGLAPARDYVVEASDSDVDLPHPPDTATVFSIGDGGAAAELHLIERSDAGRGWLGKGGVHHVALRTPNEDTIADWHERITSAGLNVSPIIDRHYFTSIYVREPGGILIEIATDTGAPFPVEEADAGKVTLPPALEPDRASIEDKLTPIEAASEPVA</sequence>
<dbReference type="OrthoDB" id="9785698at2"/>
<dbReference type="SUPFAM" id="SSF54593">
    <property type="entry name" value="Glyoxalase/Bleomycin resistance protein/Dihydroxybiphenyl dioxygenase"/>
    <property type="match status" value="1"/>
</dbReference>
<dbReference type="InterPro" id="IPR037523">
    <property type="entry name" value="VOC_core"/>
</dbReference>
<gene>
    <name evidence="3" type="ORF">CRI93_13765</name>
</gene>
<accession>A0A2H3NIE1</accession>
<keyword evidence="4" id="KW-1185">Reference proteome</keyword>
<dbReference type="PANTHER" id="PTHR36110">
    <property type="entry name" value="RING-CLEAVING DIOXYGENASE MHQE-RELATED"/>
    <property type="match status" value="1"/>
</dbReference>
<dbReference type="PROSITE" id="PS51819">
    <property type="entry name" value="VOC"/>
    <property type="match status" value="2"/>
</dbReference>
<keyword evidence="3" id="KW-0560">Oxidoreductase</keyword>
<feature type="domain" description="VOC" evidence="2">
    <location>
        <begin position="161"/>
        <end position="295"/>
    </location>
</feature>
<organism evidence="3 4">
    <name type="scientific">Longimonas halophila</name>
    <dbReference type="NCBI Taxonomy" id="1469170"/>
    <lineage>
        <taxon>Bacteria</taxon>
        <taxon>Pseudomonadati</taxon>
        <taxon>Rhodothermota</taxon>
        <taxon>Rhodothermia</taxon>
        <taxon>Rhodothermales</taxon>
        <taxon>Salisaetaceae</taxon>
        <taxon>Longimonas</taxon>
    </lineage>
</organism>
<protein>
    <submittedName>
        <fullName evidence="3">Ring-cleaving dioxygenase</fullName>
    </submittedName>
</protein>
<dbReference type="Gene3D" id="3.10.180.10">
    <property type="entry name" value="2,3-Dihydroxybiphenyl 1,2-Dioxygenase, domain 1"/>
    <property type="match status" value="2"/>
</dbReference>
<feature type="compositionally biased region" description="Basic and acidic residues" evidence="1">
    <location>
        <begin position="317"/>
        <end position="328"/>
    </location>
</feature>
<dbReference type="RefSeq" id="WP_098063223.1">
    <property type="nucleotide sequence ID" value="NZ_PDEP01000016.1"/>
</dbReference>
<name>A0A2H3NIE1_9BACT</name>
<dbReference type="Proteomes" id="UP000221024">
    <property type="component" value="Unassembled WGS sequence"/>
</dbReference>
<dbReference type="GO" id="GO:0051213">
    <property type="term" value="F:dioxygenase activity"/>
    <property type="evidence" value="ECO:0007669"/>
    <property type="project" value="UniProtKB-KW"/>
</dbReference>
<dbReference type="InterPro" id="IPR052537">
    <property type="entry name" value="Extradiol_RC_dioxygenase"/>
</dbReference>
<evidence type="ECO:0000313" key="3">
    <source>
        <dbReference type="EMBL" id="PEN05081.1"/>
    </source>
</evidence>
<dbReference type="InterPro" id="IPR029068">
    <property type="entry name" value="Glyas_Bleomycin-R_OHBP_Dase"/>
</dbReference>
<dbReference type="InterPro" id="IPR004360">
    <property type="entry name" value="Glyas_Fos-R_dOase_dom"/>
</dbReference>
<comment type="caution">
    <text evidence="3">The sequence shown here is derived from an EMBL/GenBank/DDBJ whole genome shotgun (WGS) entry which is preliminary data.</text>
</comment>
<feature type="region of interest" description="Disordered" evidence="1">
    <location>
        <begin position="312"/>
        <end position="338"/>
    </location>
</feature>
<dbReference type="PANTHER" id="PTHR36110:SF4">
    <property type="entry name" value="RING-CLEAVING DIOXYGENASE MHQA-RELATED"/>
    <property type="match status" value="1"/>
</dbReference>
<dbReference type="Pfam" id="PF00903">
    <property type="entry name" value="Glyoxalase"/>
    <property type="match status" value="2"/>
</dbReference>
<proteinExistence type="predicted"/>
<reference evidence="3 4" key="1">
    <citation type="submission" date="2017-10" db="EMBL/GenBank/DDBJ databases">
        <title>Draft genome of Longimonas halophila.</title>
        <authorList>
            <person name="Goh K.M."/>
            <person name="Shamsir M.S."/>
            <person name="Lim S.W."/>
        </authorList>
    </citation>
    <scope>NUCLEOTIDE SEQUENCE [LARGE SCALE GENOMIC DNA]</scope>
    <source>
        <strain evidence="3 4">KCTC 42399</strain>
    </source>
</reference>
<evidence type="ECO:0000259" key="2">
    <source>
        <dbReference type="PROSITE" id="PS51819"/>
    </source>
</evidence>
<dbReference type="AlphaFoldDB" id="A0A2H3NIE1"/>
<dbReference type="EMBL" id="PDEP01000016">
    <property type="protein sequence ID" value="PEN05081.1"/>
    <property type="molecule type" value="Genomic_DNA"/>
</dbReference>
<evidence type="ECO:0000313" key="4">
    <source>
        <dbReference type="Proteomes" id="UP000221024"/>
    </source>
</evidence>
<feature type="domain" description="VOC" evidence="2">
    <location>
        <begin position="9"/>
        <end position="135"/>
    </location>
</feature>
<evidence type="ECO:0000256" key="1">
    <source>
        <dbReference type="SAM" id="MobiDB-lite"/>
    </source>
</evidence>